<dbReference type="EMBL" id="CM000851">
    <property type="protein sequence ID" value="KRH00662.1"/>
    <property type="molecule type" value="Genomic_DNA"/>
</dbReference>
<reference evidence="1 2" key="1">
    <citation type="journal article" date="2010" name="Nature">
        <title>Genome sequence of the palaeopolyploid soybean.</title>
        <authorList>
            <person name="Schmutz J."/>
            <person name="Cannon S.B."/>
            <person name="Schlueter J."/>
            <person name="Ma J."/>
            <person name="Mitros T."/>
            <person name="Nelson W."/>
            <person name="Hyten D.L."/>
            <person name="Song Q."/>
            <person name="Thelen J.J."/>
            <person name="Cheng J."/>
            <person name="Xu D."/>
            <person name="Hellsten U."/>
            <person name="May G.D."/>
            <person name="Yu Y."/>
            <person name="Sakurai T."/>
            <person name="Umezawa T."/>
            <person name="Bhattacharyya M.K."/>
            <person name="Sandhu D."/>
            <person name="Valliyodan B."/>
            <person name="Lindquist E."/>
            <person name="Peto M."/>
            <person name="Grant D."/>
            <person name="Shu S."/>
            <person name="Goodstein D."/>
            <person name="Barry K."/>
            <person name="Futrell-Griggs M."/>
            <person name="Abernathy B."/>
            <person name="Du J."/>
            <person name="Tian Z."/>
            <person name="Zhu L."/>
            <person name="Gill N."/>
            <person name="Joshi T."/>
            <person name="Libault M."/>
            <person name="Sethuraman A."/>
            <person name="Zhang X.-C."/>
            <person name="Shinozaki K."/>
            <person name="Nguyen H.T."/>
            <person name="Wing R.A."/>
            <person name="Cregan P."/>
            <person name="Specht J."/>
            <person name="Grimwood J."/>
            <person name="Rokhsar D."/>
            <person name="Stacey G."/>
            <person name="Shoemaker R.C."/>
            <person name="Jackson S.A."/>
        </authorList>
    </citation>
    <scope>NUCLEOTIDE SEQUENCE [LARGE SCALE GENOMIC DNA]</scope>
    <source>
        <strain evidence="2">cv. Williams 82</strain>
        <tissue evidence="1">Callus</tissue>
    </source>
</reference>
<evidence type="ECO:0000313" key="1">
    <source>
        <dbReference type="EMBL" id="KRH00662.1"/>
    </source>
</evidence>
<reference evidence="2" key="2">
    <citation type="submission" date="2018-02" db="UniProtKB">
        <authorList>
            <consortium name="EnsemblPlants"/>
        </authorList>
    </citation>
    <scope>IDENTIFICATION</scope>
    <source>
        <strain evidence="2">Williams 82</strain>
    </source>
</reference>
<evidence type="ECO:0000313" key="2">
    <source>
        <dbReference type="EnsemblPlants" id="KRH00662"/>
    </source>
</evidence>
<keyword evidence="3" id="KW-1185">Reference proteome</keyword>
<dbReference type="EnsemblPlants" id="KRH00662">
    <property type="protein sequence ID" value="KRH00662"/>
    <property type="gene ID" value="GLYMA_18G227300"/>
</dbReference>
<dbReference type="InParanoid" id="K7MU61"/>
<gene>
    <name evidence="1" type="ORF">GLYMA_18G227300</name>
</gene>
<protein>
    <submittedName>
        <fullName evidence="1 2">Uncharacterized protein</fullName>
    </submittedName>
</protein>
<name>K7MU61_SOYBN</name>
<proteinExistence type="predicted"/>
<dbReference type="Proteomes" id="UP000008827">
    <property type="component" value="Chromosome 18"/>
</dbReference>
<evidence type="ECO:0000313" key="3">
    <source>
        <dbReference type="Proteomes" id="UP000008827"/>
    </source>
</evidence>
<dbReference type="AlphaFoldDB" id="K7MU61"/>
<dbReference type="PaxDb" id="3847-GLYMA18G46150.1"/>
<sequence length="53" mass="5995">MPLKPCKVRPKVATVGSANTIFKEFYSILLRRPHQLTLTLFPSMTVLEMSSCL</sequence>
<dbReference type="HOGENOM" id="CLU_3072541_0_0_1"/>
<reference evidence="1" key="3">
    <citation type="submission" date="2018-07" db="EMBL/GenBank/DDBJ databases">
        <title>WGS assembly of Glycine max.</title>
        <authorList>
            <person name="Schmutz J."/>
            <person name="Cannon S."/>
            <person name="Schlueter J."/>
            <person name="Ma J."/>
            <person name="Mitros T."/>
            <person name="Nelson W."/>
            <person name="Hyten D."/>
            <person name="Song Q."/>
            <person name="Thelen J."/>
            <person name="Cheng J."/>
            <person name="Xu D."/>
            <person name="Hellsten U."/>
            <person name="May G."/>
            <person name="Yu Y."/>
            <person name="Sakurai T."/>
            <person name="Umezawa T."/>
            <person name="Bhattacharyya M."/>
            <person name="Sandhu D."/>
            <person name="Valliyodan B."/>
            <person name="Lindquist E."/>
            <person name="Peto M."/>
            <person name="Grant D."/>
            <person name="Shu S."/>
            <person name="Goodstein D."/>
            <person name="Barry K."/>
            <person name="Futrell-Griggs M."/>
            <person name="Abernathy B."/>
            <person name="Du J."/>
            <person name="Tian Z."/>
            <person name="Zhu L."/>
            <person name="Gill N."/>
            <person name="Joshi T."/>
            <person name="Libault M."/>
            <person name="Sethuraman A."/>
            <person name="Zhang X."/>
            <person name="Shinozaki K."/>
            <person name="Nguyen H."/>
            <person name="Wing R."/>
            <person name="Cregan P."/>
            <person name="Specht J."/>
            <person name="Grimwood J."/>
            <person name="Rokhsar D."/>
            <person name="Stacey G."/>
            <person name="Shoemaker R."/>
            <person name="Jackson S."/>
        </authorList>
    </citation>
    <scope>NUCLEOTIDE SEQUENCE</scope>
    <source>
        <tissue evidence="1">Callus</tissue>
    </source>
</reference>
<accession>K7MU61</accession>
<organism evidence="2">
    <name type="scientific">Glycine max</name>
    <name type="common">Soybean</name>
    <name type="synonym">Glycine hispida</name>
    <dbReference type="NCBI Taxonomy" id="3847"/>
    <lineage>
        <taxon>Eukaryota</taxon>
        <taxon>Viridiplantae</taxon>
        <taxon>Streptophyta</taxon>
        <taxon>Embryophyta</taxon>
        <taxon>Tracheophyta</taxon>
        <taxon>Spermatophyta</taxon>
        <taxon>Magnoliopsida</taxon>
        <taxon>eudicotyledons</taxon>
        <taxon>Gunneridae</taxon>
        <taxon>Pentapetalae</taxon>
        <taxon>rosids</taxon>
        <taxon>fabids</taxon>
        <taxon>Fabales</taxon>
        <taxon>Fabaceae</taxon>
        <taxon>Papilionoideae</taxon>
        <taxon>50 kb inversion clade</taxon>
        <taxon>NPAAA clade</taxon>
        <taxon>indigoferoid/millettioid clade</taxon>
        <taxon>Phaseoleae</taxon>
        <taxon>Glycine</taxon>
        <taxon>Glycine subgen. Soja</taxon>
    </lineage>
</organism>
<dbReference type="Gramene" id="KRH00662">
    <property type="protein sequence ID" value="KRH00662"/>
    <property type="gene ID" value="GLYMA_18G227300"/>
</dbReference>